<dbReference type="AlphaFoldDB" id="A0A8J2ZH52"/>
<reference evidence="2" key="2">
    <citation type="submission" date="2020-09" db="EMBL/GenBank/DDBJ databases">
        <authorList>
            <person name="Sun Q."/>
            <person name="Zhou Y."/>
        </authorList>
    </citation>
    <scope>NUCLEOTIDE SEQUENCE</scope>
    <source>
        <strain evidence="2">CGMCC 1.15762</strain>
    </source>
</reference>
<evidence type="ECO:0000313" key="2">
    <source>
        <dbReference type="EMBL" id="GGG62865.1"/>
    </source>
</evidence>
<reference evidence="2" key="1">
    <citation type="journal article" date="2014" name="Int. J. Syst. Evol. Microbiol.">
        <title>Complete genome sequence of Corynebacterium casei LMG S-19264T (=DSM 44701T), isolated from a smear-ripened cheese.</title>
        <authorList>
            <consortium name="US DOE Joint Genome Institute (JGI-PGF)"/>
            <person name="Walter F."/>
            <person name="Albersmeier A."/>
            <person name="Kalinowski J."/>
            <person name="Ruckert C."/>
        </authorList>
    </citation>
    <scope>NUCLEOTIDE SEQUENCE</scope>
    <source>
        <strain evidence="2">CGMCC 1.15762</strain>
    </source>
</reference>
<comment type="caution">
    <text evidence="2">The sequence shown here is derived from an EMBL/GenBank/DDBJ whole genome shotgun (WGS) entry which is preliminary data.</text>
</comment>
<dbReference type="Proteomes" id="UP000617145">
    <property type="component" value="Unassembled WGS sequence"/>
</dbReference>
<feature type="compositionally biased region" description="Basic and acidic residues" evidence="1">
    <location>
        <begin position="146"/>
        <end position="159"/>
    </location>
</feature>
<name>A0A8J2ZH52_9RHOB</name>
<gene>
    <name evidence="2" type="ORF">GCM10011415_06570</name>
</gene>
<evidence type="ECO:0000313" key="3">
    <source>
        <dbReference type="Proteomes" id="UP000617145"/>
    </source>
</evidence>
<sequence>MGRDKKNEKRREHFAQLKRHIMQEPAWRALRPVAQALYPWLLLEWHGGNANNNGDIQLSTRQAADCLGVNRNTAAGAFHDLQAKGFIVVTKPAQLGSSGNAKSPSFELTEIALPTATSGRRLYKNWTQGADFPVKGTSSNNPRGRNGKEKPRHENRDRNVLNFVTSNGRTS</sequence>
<feature type="region of interest" description="Disordered" evidence="1">
    <location>
        <begin position="127"/>
        <end position="171"/>
    </location>
</feature>
<organism evidence="2 3">
    <name type="scientific">Salipiger pallidus</name>
    <dbReference type="NCBI Taxonomy" id="1775170"/>
    <lineage>
        <taxon>Bacteria</taxon>
        <taxon>Pseudomonadati</taxon>
        <taxon>Pseudomonadota</taxon>
        <taxon>Alphaproteobacteria</taxon>
        <taxon>Rhodobacterales</taxon>
        <taxon>Roseobacteraceae</taxon>
        <taxon>Salipiger</taxon>
    </lineage>
</organism>
<keyword evidence="3" id="KW-1185">Reference proteome</keyword>
<evidence type="ECO:0000256" key="1">
    <source>
        <dbReference type="SAM" id="MobiDB-lite"/>
    </source>
</evidence>
<feature type="compositionally biased region" description="Polar residues" evidence="1">
    <location>
        <begin position="162"/>
        <end position="171"/>
    </location>
</feature>
<dbReference type="RefSeq" id="WP_188788714.1">
    <property type="nucleotide sequence ID" value="NZ_BMJV01000001.1"/>
</dbReference>
<accession>A0A8J2ZH52</accession>
<proteinExistence type="predicted"/>
<protein>
    <recommendedName>
        <fullName evidence="4">Helix-turn-helix domain-containing protein</fullName>
    </recommendedName>
</protein>
<evidence type="ECO:0008006" key="4">
    <source>
        <dbReference type="Google" id="ProtNLM"/>
    </source>
</evidence>
<dbReference type="EMBL" id="BMJV01000001">
    <property type="protein sequence ID" value="GGG62865.1"/>
    <property type="molecule type" value="Genomic_DNA"/>
</dbReference>